<dbReference type="PROSITE" id="PS00108">
    <property type="entry name" value="PROTEIN_KINASE_ST"/>
    <property type="match status" value="1"/>
</dbReference>
<organism evidence="2 3">
    <name type="scientific">Chlorovirus heliozoae</name>
    <dbReference type="NCBI Taxonomy" id="322019"/>
    <lineage>
        <taxon>Viruses</taxon>
        <taxon>Varidnaviria</taxon>
        <taxon>Bamfordvirae</taxon>
        <taxon>Nucleocytoviricota</taxon>
        <taxon>Megaviricetes</taxon>
        <taxon>Algavirales</taxon>
        <taxon>Phycodnaviridae</taxon>
        <taxon>Chlorovirus</taxon>
    </lineage>
</organism>
<dbReference type="EMBL" id="EF101928">
    <property type="protein sequence ID" value="ABT16743.1"/>
    <property type="molecule type" value="Genomic_DNA"/>
</dbReference>
<dbReference type="Proteomes" id="UP000202420">
    <property type="component" value="Segment"/>
</dbReference>
<sequence>MFLCCFRPKVVVSENTTTIGGVFEKYRFRKRIGSGGCSEVWEAKDKQTGKIVAIKRTNNTEESGYMAKEYEITRVIDSVHVIKPVDFIDSGDYGFMVMKKYSNTLFDDVVKKLLNSSELRRVAKHIALGLKAIHDAGYVHRDVKPENILVDTYGTCVITDLGLAEKEESMTIRRISGSPSYIAPEVAEGYIRPKEITIGKPVDVYALGIVLYACLTGELPNPPATTTKGIVRNARRLDMKPFIEQLCVDDVLKDFLRRMTDRNPATRATIDEVLSHEFLA</sequence>
<evidence type="ECO:0000313" key="3">
    <source>
        <dbReference type="Proteomes" id="UP000202420"/>
    </source>
</evidence>
<dbReference type="SMART" id="SM00220">
    <property type="entry name" value="S_TKc"/>
    <property type="match status" value="1"/>
</dbReference>
<dbReference type="GO" id="GO:0004674">
    <property type="term" value="F:protein serine/threonine kinase activity"/>
    <property type="evidence" value="ECO:0007669"/>
    <property type="project" value="TreeGrafter"/>
</dbReference>
<feature type="domain" description="Protein kinase" evidence="1">
    <location>
        <begin position="26"/>
        <end position="279"/>
    </location>
</feature>
<dbReference type="GO" id="GO:0005524">
    <property type="term" value="F:ATP binding"/>
    <property type="evidence" value="ECO:0007669"/>
    <property type="project" value="InterPro"/>
</dbReference>
<dbReference type="PROSITE" id="PS50011">
    <property type="entry name" value="PROTEIN_KINASE_DOM"/>
    <property type="match status" value="1"/>
</dbReference>
<name>A7K9L9_9PHYC</name>
<dbReference type="InterPro" id="IPR008271">
    <property type="entry name" value="Ser/Thr_kinase_AS"/>
</dbReference>
<dbReference type="RefSeq" id="YP_001427090.1">
    <property type="nucleotide sequence ID" value="NC_008724.1"/>
</dbReference>
<dbReference type="GeneID" id="5470796"/>
<dbReference type="InterPro" id="IPR011009">
    <property type="entry name" value="Kinase-like_dom_sf"/>
</dbReference>
<reference evidence="2 3" key="1">
    <citation type="submission" date="2006-09" db="EMBL/GenBank/DDBJ databases">
        <title>Sequence and annotation of the 288-kb ATCV-1 virus that infects an endosymbiotic Chlorella strain of the heliozoon Acanthocystis turfacea.</title>
        <authorList>
            <person name="Fitzgerald L.A."/>
            <person name="Graves M.V."/>
            <person name="Li X."/>
            <person name="Pfitzner A.J.P."/>
            <person name="Hartigan J."/>
            <person name="Van Etten J.L."/>
        </authorList>
    </citation>
    <scope>NUCLEOTIDE SEQUENCE [LARGE SCALE GENOMIC DNA]</scope>
    <source>
        <strain evidence="2 3">ATCV-1</strain>
    </source>
</reference>
<dbReference type="Pfam" id="PF00069">
    <property type="entry name" value="Pkinase"/>
    <property type="match status" value="1"/>
</dbReference>
<proteinExistence type="predicted"/>
<dbReference type="InterPro" id="IPR000719">
    <property type="entry name" value="Prot_kinase_dom"/>
</dbReference>
<protein>
    <submittedName>
        <fullName evidence="2">Uncharacterized protein Z609R</fullName>
    </submittedName>
</protein>
<evidence type="ECO:0000259" key="1">
    <source>
        <dbReference type="PROSITE" id="PS50011"/>
    </source>
</evidence>
<dbReference type="CDD" id="cd14014">
    <property type="entry name" value="STKc_PknB_like"/>
    <property type="match status" value="1"/>
</dbReference>
<dbReference type="PANTHER" id="PTHR44167:SF30">
    <property type="entry name" value="PHOSPHORYLASE KINASE"/>
    <property type="match status" value="1"/>
</dbReference>
<accession>A7K9L9</accession>
<dbReference type="Gene3D" id="1.10.510.10">
    <property type="entry name" value="Transferase(Phosphotransferase) domain 1"/>
    <property type="match status" value="1"/>
</dbReference>
<dbReference type="PANTHER" id="PTHR44167">
    <property type="entry name" value="OVARIAN-SPECIFIC SERINE/THREONINE-PROTEIN KINASE LOK-RELATED"/>
    <property type="match status" value="1"/>
</dbReference>
<dbReference type="OrthoDB" id="8955at10239"/>
<gene>
    <name evidence="2" type="primary">Z609R</name>
    <name evidence="2" type="ORF">ATCV1_Z609R</name>
</gene>
<keyword evidence="3" id="KW-1185">Reference proteome</keyword>
<dbReference type="SUPFAM" id="SSF56112">
    <property type="entry name" value="Protein kinase-like (PK-like)"/>
    <property type="match status" value="1"/>
</dbReference>
<dbReference type="KEGG" id="vg:5470796"/>
<evidence type="ECO:0000313" key="2">
    <source>
        <dbReference type="EMBL" id="ABT16743.1"/>
    </source>
</evidence>